<dbReference type="PANTHER" id="PTHR24006:SF899">
    <property type="entry name" value="UBIQUITIN CARBOXYL-TERMINAL HYDROLASE"/>
    <property type="match status" value="1"/>
</dbReference>
<dbReference type="InterPro" id="IPR050164">
    <property type="entry name" value="Peptidase_C19"/>
</dbReference>
<dbReference type="GO" id="GO:0005829">
    <property type="term" value="C:cytosol"/>
    <property type="evidence" value="ECO:0007669"/>
    <property type="project" value="TreeGrafter"/>
</dbReference>
<dbReference type="PANTHER" id="PTHR24006">
    <property type="entry name" value="UBIQUITIN CARBOXYL-TERMINAL HYDROLASE"/>
    <property type="match status" value="1"/>
</dbReference>
<dbReference type="PROSITE" id="PS50235">
    <property type="entry name" value="USP_3"/>
    <property type="match status" value="1"/>
</dbReference>
<dbReference type="InterPro" id="IPR001394">
    <property type="entry name" value="Peptidase_C19_UCH"/>
</dbReference>
<dbReference type="AlphaFoldDB" id="A0AA88NIS3"/>
<protein>
    <recommendedName>
        <fullName evidence="1">USP domain-containing protein</fullName>
    </recommendedName>
</protein>
<reference evidence="2" key="1">
    <citation type="submission" date="2023-08" db="EMBL/GenBank/DDBJ databases">
        <title>Pelteobagrus vachellii genome.</title>
        <authorList>
            <person name="Liu H."/>
        </authorList>
    </citation>
    <scope>NUCLEOTIDE SEQUENCE</scope>
    <source>
        <strain evidence="2">PRFRI_2022a</strain>
        <tissue evidence="2">Muscle</tissue>
    </source>
</reference>
<dbReference type="Gene3D" id="3.90.70.10">
    <property type="entry name" value="Cysteine proteinases"/>
    <property type="match status" value="1"/>
</dbReference>
<sequence length="342" mass="40097">MESYRSHYGNQRNIVQERPYNGLKNQGATCYLNSILQCLYMTEDFRQEVERFVPDQRNPDKESLMQELQKLFKEMKKGDCTTEGITQRLGIANVYEQEDVVEYYQKTLKAIGPQSSKVFEGKMSNKTKCINDHIFEEECHFFTIPLAIEAGHSEVFEVHNGLQTFFERINLDEDNWLYCKQCGQKNETETWNEIKDLPTILTLYPKRFYFDYYKMRPVKNHCHMDIPLQLVMSTNLKYELYAVINHIGNESGGHYNAVIKSFEDGKWYCFDDTSVREAYLLMYRSNFSILSLTQPLFSHLSERGARPFQVFRHCQQNSNLLSPSAGAEYTEVLQILSKSLNI</sequence>
<dbReference type="EMBL" id="JAVHJS010000004">
    <property type="protein sequence ID" value="KAK2860420.1"/>
    <property type="molecule type" value="Genomic_DNA"/>
</dbReference>
<dbReference type="InterPro" id="IPR018200">
    <property type="entry name" value="USP_CS"/>
</dbReference>
<feature type="domain" description="USP" evidence="1">
    <location>
        <begin position="21"/>
        <end position="295"/>
    </location>
</feature>
<dbReference type="Proteomes" id="UP001187315">
    <property type="component" value="Unassembled WGS sequence"/>
</dbReference>
<gene>
    <name evidence="2" type="ORF">Q7C36_004586</name>
</gene>
<accession>A0AA88NIS3</accession>
<dbReference type="GO" id="GO:0016579">
    <property type="term" value="P:protein deubiquitination"/>
    <property type="evidence" value="ECO:0007669"/>
    <property type="project" value="InterPro"/>
</dbReference>
<evidence type="ECO:0000313" key="3">
    <source>
        <dbReference type="Proteomes" id="UP001187315"/>
    </source>
</evidence>
<keyword evidence="3" id="KW-1185">Reference proteome</keyword>
<proteinExistence type="predicted"/>
<evidence type="ECO:0000259" key="1">
    <source>
        <dbReference type="PROSITE" id="PS50235"/>
    </source>
</evidence>
<dbReference type="InterPro" id="IPR028889">
    <property type="entry name" value="USP"/>
</dbReference>
<dbReference type="PROSITE" id="PS00973">
    <property type="entry name" value="USP_2"/>
    <property type="match status" value="1"/>
</dbReference>
<organism evidence="2 3">
    <name type="scientific">Tachysurus vachellii</name>
    <name type="common">Darkbarbel catfish</name>
    <name type="synonym">Pelteobagrus vachellii</name>
    <dbReference type="NCBI Taxonomy" id="175792"/>
    <lineage>
        <taxon>Eukaryota</taxon>
        <taxon>Metazoa</taxon>
        <taxon>Chordata</taxon>
        <taxon>Craniata</taxon>
        <taxon>Vertebrata</taxon>
        <taxon>Euteleostomi</taxon>
        <taxon>Actinopterygii</taxon>
        <taxon>Neopterygii</taxon>
        <taxon>Teleostei</taxon>
        <taxon>Ostariophysi</taxon>
        <taxon>Siluriformes</taxon>
        <taxon>Bagridae</taxon>
        <taxon>Tachysurus</taxon>
    </lineage>
</organism>
<dbReference type="Pfam" id="PF00443">
    <property type="entry name" value="UCH"/>
    <property type="match status" value="1"/>
</dbReference>
<dbReference type="SUPFAM" id="SSF54001">
    <property type="entry name" value="Cysteine proteinases"/>
    <property type="match status" value="1"/>
</dbReference>
<evidence type="ECO:0000313" key="2">
    <source>
        <dbReference type="EMBL" id="KAK2860420.1"/>
    </source>
</evidence>
<dbReference type="GO" id="GO:0004843">
    <property type="term" value="F:cysteine-type deubiquitinase activity"/>
    <property type="evidence" value="ECO:0007669"/>
    <property type="project" value="InterPro"/>
</dbReference>
<dbReference type="PROSITE" id="PS00972">
    <property type="entry name" value="USP_1"/>
    <property type="match status" value="1"/>
</dbReference>
<comment type="caution">
    <text evidence="2">The sequence shown here is derived from an EMBL/GenBank/DDBJ whole genome shotgun (WGS) entry which is preliminary data.</text>
</comment>
<name>A0AA88NIS3_TACVA</name>
<dbReference type="InterPro" id="IPR038765">
    <property type="entry name" value="Papain-like_cys_pep_sf"/>
</dbReference>
<dbReference type="GO" id="GO:0005634">
    <property type="term" value="C:nucleus"/>
    <property type="evidence" value="ECO:0007669"/>
    <property type="project" value="TreeGrafter"/>
</dbReference>